<protein>
    <submittedName>
        <fullName evidence="1">Uncharacterized protein</fullName>
    </submittedName>
</protein>
<reference evidence="1 2" key="1">
    <citation type="journal article" date="2021" name="Hortic Res">
        <title>High-quality reference genome and annotation aids understanding of berry development for evergreen blueberry (Vaccinium darrowii).</title>
        <authorList>
            <person name="Yu J."/>
            <person name="Hulse-Kemp A.M."/>
            <person name="Babiker E."/>
            <person name="Staton M."/>
        </authorList>
    </citation>
    <scope>NUCLEOTIDE SEQUENCE [LARGE SCALE GENOMIC DNA]</scope>
    <source>
        <strain evidence="2">cv. NJ 8807/NJ 8810</strain>
        <tissue evidence="1">Young leaf</tissue>
    </source>
</reference>
<evidence type="ECO:0000313" key="2">
    <source>
        <dbReference type="Proteomes" id="UP000828048"/>
    </source>
</evidence>
<keyword evidence="2" id="KW-1185">Reference proteome</keyword>
<dbReference type="Proteomes" id="UP000828048">
    <property type="component" value="Chromosome 10"/>
</dbReference>
<proteinExistence type="predicted"/>
<organism evidence="1 2">
    <name type="scientific">Vaccinium darrowii</name>
    <dbReference type="NCBI Taxonomy" id="229202"/>
    <lineage>
        <taxon>Eukaryota</taxon>
        <taxon>Viridiplantae</taxon>
        <taxon>Streptophyta</taxon>
        <taxon>Embryophyta</taxon>
        <taxon>Tracheophyta</taxon>
        <taxon>Spermatophyta</taxon>
        <taxon>Magnoliopsida</taxon>
        <taxon>eudicotyledons</taxon>
        <taxon>Gunneridae</taxon>
        <taxon>Pentapetalae</taxon>
        <taxon>asterids</taxon>
        <taxon>Ericales</taxon>
        <taxon>Ericaceae</taxon>
        <taxon>Vaccinioideae</taxon>
        <taxon>Vaccinieae</taxon>
        <taxon>Vaccinium</taxon>
    </lineage>
</organism>
<accession>A0ACB7XL03</accession>
<evidence type="ECO:0000313" key="1">
    <source>
        <dbReference type="EMBL" id="KAH7841036.1"/>
    </source>
</evidence>
<gene>
    <name evidence="1" type="ORF">Vadar_024777</name>
</gene>
<comment type="caution">
    <text evidence="1">The sequence shown here is derived from an EMBL/GenBank/DDBJ whole genome shotgun (WGS) entry which is preliminary data.</text>
</comment>
<sequence length="300" mass="33551">MASNNKVKRGSEKFRHPLIVQSGLYPWRSSSPDGVHLADAEVQRFLKRGSDSSTGVVAWGSGLLSPGDGNFTTNIKQGGLRRRAQFTHGDTVFLGVMFQMTVLKGFKNVKEKVGVGIVKRALSYPVKLIAKNPGVNGSVLSDKVFSFNYQNCIYGYRSMASTKAIFQLLASFEEYEDVFIYREANTVVDELASFQHFLGHKEILDRVAVSVAHADMLGTLRFRIPPGITFSISLTWFGCVDLAAADERFSGWIEKLSCDFVAWMFFVSGLCFDQVFNRKKKPICCGFPLWCFLGYETTHQ</sequence>
<name>A0ACB7XL03_9ERIC</name>
<dbReference type="EMBL" id="CM037160">
    <property type="protein sequence ID" value="KAH7841036.1"/>
    <property type="molecule type" value="Genomic_DNA"/>
</dbReference>